<evidence type="ECO:0000313" key="2">
    <source>
        <dbReference type="Proteomes" id="UP001186974"/>
    </source>
</evidence>
<accession>A0ACC3DHT9</accession>
<organism evidence="1 2">
    <name type="scientific">Coniosporium uncinatum</name>
    <dbReference type="NCBI Taxonomy" id="93489"/>
    <lineage>
        <taxon>Eukaryota</taxon>
        <taxon>Fungi</taxon>
        <taxon>Dikarya</taxon>
        <taxon>Ascomycota</taxon>
        <taxon>Pezizomycotina</taxon>
        <taxon>Dothideomycetes</taxon>
        <taxon>Dothideomycetes incertae sedis</taxon>
        <taxon>Coniosporium</taxon>
    </lineage>
</organism>
<gene>
    <name evidence="1" type="ORF">LTS18_013860</name>
</gene>
<feature type="non-terminal residue" evidence="1">
    <location>
        <position position="349"/>
    </location>
</feature>
<dbReference type="EMBL" id="JAWDJW010004345">
    <property type="protein sequence ID" value="KAK3076122.1"/>
    <property type="molecule type" value="Genomic_DNA"/>
</dbReference>
<name>A0ACC3DHT9_9PEZI</name>
<protein>
    <submittedName>
        <fullName evidence="1">Uncharacterized protein</fullName>
    </submittedName>
</protein>
<comment type="caution">
    <text evidence="1">The sequence shown here is derived from an EMBL/GenBank/DDBJ whole genome shotgun (WGS) entry which is preliminary data.</text>
</comment>
<reference evidence="1" key="1">
    <citation type="submission" date="2024-09" db="EMBL/GenBank/DDBJ databases">
        <title>Black Yeasts Isolated from many extreme environments.</title>
        <authorList>
            <person name="Coleine C."/>
            <person name="Stajich J.E."/>
            <person name="Selbmann L."/>
        </authorList>
    </citation>
    <scope>NUCLEOTIDE SEQUENCE</scope>
    <source>
        <strain evidence="1">CCFEE 5737</strain>
    </source>
</reference>
<sequence>MPYTPPSQRSPATSTSNSPNISRSHSYSEEPPRQTTRNVRPSLPRSASSTAYMQKHRRSPSISDQQDTPQADVVPTVNGYPSNGTYLNLQIYTDIPLIKIEGHESPQSSDDEDRSRRRQLEELQQALRSMELKRGCSPVRIEDPSTEVPAAPNSTPAPGHISPALSAEARKISHSRSSSELHLSTHRKDGEQSPNTTGSDDSDCEEDGLRMKPPLLRKKSGELVKPALRPSSRRRPSSMPGTPTFSKAVHFNEDMEQVRHFLQVDRPIAVSAGSSPVETLDSETEYPFGYEDGYKAKPVEWDIRLTNFPRETFERKAAPVTLERLFLSSDNKTLIGNVSVANIAFSKFV</sequence>
<keyword evidence="2" id="KW-1185">Reference proteome</keyword>
<evidence type="ECO:0000313" key="1">
    <source>
        <dbReference type="EMBL" id="KAK3076122.1"/>
    </source>
</evidence>
<proteinExistence type="predicted"/>
<dbReference type="Proteomes" id="UP001186974">
    <property type="component" value="Unassembled WGS sequence"/>
</dbReference>